<feature type="compositionally biased region" description="Low complexity" evidence="7">
    <location>
        <begin position="679"/>
        <end position="694"/>
    </location>
</feature>
<comment type="caution">
    <text evidence="11">The sequence shown here is derived from an EMBL/GenBank/DDBJ whole genome shotgun (WGS) entry which is preliminary data.</text>
</comment>
<protein>
    <recommendedName>
        <fullName evidence="3 6">Beta-galactosidase</fullName>
        <shortName evidence="6">Beta-gal</shortName>
        <ecNumber evidence="3 6">3.2.1.23</ecNumber>
    </recommendedName>
</protein>
<evidence type="ECO:0000259" key="10">
    <source>
        <dbReference type="Pfam" id="PF08533"/>
    </source>
</evidence>
<dbReference type="InterPro" id="IPR003476">
    <property type="entry name" value="Glyco_hydro_42"/>
</dbReference>
<dbReference type="SUPFAM" id="SSF51445">
    <property type="entry name" value="(Trans)glycosidases"/>
    <property type="match status" value="1"/>
</dbReference>
<dbReference type="InterPro" id="IPR017853">
    <property type="entry name" value="GH"/>
</dbReference>
<comment type="similarity">
    <text evidence="2 6">Belongs to the glycosyl hydrolase 42 family.</text>
</comment>
<dbReference type="RefSeq" id="WP_272178989.1">
    <property type="nucleotide sequence ID" value="NZ_JAQOSK010000029.1"/>
</dbReference>
<dbReference type="PANTHER" id="PTHR36447:SF1">
    <property type="entry name" value="BETA-GALACTOSIDASE GANA"/>
    <property type="match status" value="1"/>
</dbReference>
<dbReference type="PANTHER" id="PTHR36447">
    <property type="entry name" value="BETA-GALACTOSIDASE GANA"/>
    <property type="match status" value="1"/>
</dbReference>
<feature type="domain" description="Glycoside hydrolase family 42 N-terminal" evidence="8">
    <location>
        <begin position="19"/>
        <end position="387"/>
    </location>
</feature>
<dbReference type="PIRSF" id="PIRSF001084">
    <property type="entry name" value="B-galactosidase"/>
    <property type="match status" value="1"/>
</dbReference>
<dbReference type="InterPro" id="IPR029062">
    <property type="entry name" value="Class_I_gatase-like"/>
</dbReference>
<evidence type="ECO:0000256" key="1">
    <source>
        <dbReference type="ARBA" id="ARBA00001412"/>
    </source>
</evidence>
<dbReference type="Pfam" id="PF08532">
    <property type="entry name" value="Glyco_hydro_42M"/>
    <property type="match status" value="1"/>
</dbReference>
<evidence type="ECO:0000313" key="12">
    <source>
        <dbReference type="Proteomes" id="UP001221328"/>
    </source>
</evidence>
<keyword evidence="4 6" id="KW-0378">Hydrolase</keyword>
<dbReference type="SUPFAM" id="SSF52317">
    <property type="entry name" value="Class I glutamine amidotransferase-like"/>
    <property type="match status" value="1"/>
</dbReference>
<evidence type="ECO:0000256" key="4">
    <source>
        <dbReference type="ARBA" id="ARBA00022801"/>
    </source>
</evidence>
<reference evidence="11 12" key="1">
    <citation type="journal article" date="2015" name="Int. J. Syst. Evol. Microbiol.">
        <title>Streptomyces gilvifuscus sp. nov., an actinomycete that produces antibacterial compounds isolated from soil.</title>
        <authorList>
            <person name="Nguyen T.M."/>
            <person name="Kim J."/>
        </authorList>
    </citation>
    <scope>NUCLEOTIDE SEQUENCE [LARGE SCALE GENOMIC DNA]</scope>
    <source>
        <strain evidence="11 12">T113</strain>
    </source>
</reference>
<evidence type="ECO:0000256" key="5">
    <source>
        <dbReference type="ARBA" id="ARBA00023295"/>
    </source>
</evidence>
<evidence type="ECO:0000256" key="3">
    <source>
        <dbReference type="ARBA" id="ARBA00012756"/>
    </source>
</evidence>
<evidence type="ECO:0000256" key="6">
    <source>
        <dbReference type="PIRNR" id="PIRNR001084"/>
    </source>
</evidence>
<dbReference type="EC" id="3.2.1.23" evidence="3 6"/>
<accession>A0ABT5G8L7</accession>
<gene>
    <name evidence="11" type="ORF">PO587_42260</name>
</gene>
<feature type="region of interest" description="Disordered" evidence="7">
    <location>
        <begin position="675"/>
        <end position="708"/>
    </location>
</feature>
<keyword evidence="12" id="KW-1185">Reference proteome</keyword>
<dbReference type="Gene3D" id="3.20.20.80">
    <property type="entry name" value="Glycosidases"/>
    <property type="match status" value="1"/>
</dbReference>
<proteinExistence type="inferred from homology"/>
<dbReference type="CDD" id="cd03143">
    <property type="entry name" value="A4_beta-galactosidase_middle_domain"/>
    <property type="match status" value="1"/>
</dbReference>
<evidence type="ECO:0000313" key="11">
    <source>
        <dbReference type="EMBL" id="MDC2961068.1"/>
    </source>
</evidence>
<comment type="catalytic activity">
    <reaction evidence="1 6">
        <text>Hydrolysis of terminal non-reducing beta-D-galactose residues in beta-D-galactosides.</text>
        <dbReference type="EC" id="3.2.1.23"/>
    </reaction>
</comment>
<dbReference type="Pfam" id="PF02449">
    <property type="entry name" value="Glyco_hydro_42"/>
    <property type="match status" value="1"/>
</dbReference>
<dbReference type="Gene3D" id="3.40.50.880">
    <property type="match status" value="1"/>
</dbReference>
<dbReference type="InterPro" id="IPR013529">
    <property type="entry name" value="Glyco_hydro_42_N"/>
</dbReference>
<organism evidence="11 12">
    <name type="scientific">Streptomyces gilvifuscus</name>
    <dbReference type="NCBI Taxonomy" id="1550617"/>
    <lineage>
        <taxon>Bacteria</taxon>
        <taxon>Bacillati</taxon>
        <taxon>Actinomycetota</taxon>
        <taxon>Actinomycetes</taxon>
        <taxon>Kitasatosporales</taxon>
        <taxon>Streptomycetaceae</taxon>
        <taxon>Streptomyces</taxon>
    </lineage>
</organism>
<dbReference type="Proteomes" id="UP001221328">
    <property type="component" value="Unassembled WGS sequence"/>
</dbReference>
<keyword evidence="5 6" id="KW-0326">Glycosidase</keyword>
<name>A0ABT5G8L7_9ACTN</name>
<dbReference type="Gene3D" id="2.60.40.1180">
    <property type="entry name" value="Golgi alpha-mannosidase II"/>
    <property type="match status" value="1"/>
</dbReference>
<sequence>MTVFTRPVLSVPGIAYGADYNPEQWPEEVWAEDMRLMREAGVNIASVGIFSWALLEPSEGVYDFSRMDRILDLLHENGIAADLATPTAAPPAWFHRAYPESLPVDKEGRRLSYGSRQTYCPSSPAYREAALRITGALAERYADHPAPAMWHIHNEYGCHTKACYCDTSAASFRTWLRTMYADDLAALNDAWGTAFWGQWYYDWDEILPPRATAAGPNPANLLDWRRFCSDELLSLYKAERDLVREATPATPVTTNFMAITDALDYWRWAPELDVVANDHYAMSTDPEPEIEIALSSDLMRSLAGGPWFLMEHSTGALNWHTVNRPKKQGELRRNALAHVAHGADGIAYFQWRQSKAGAEQWHSAMVPHAGTDSQIWRDVVRLGTDLGTLAEVRGSTGTAEVAITWDWKARWALEFPAQPNSELRYVDLVRSWYEPLWRAGVAVDFVRPDANLSPYRLVLVPGLYLVDDEGAANLAAFTERGGTLVVGFHSGAVDENCHVRLGGYPGAFREVLGVRSDEYFPLQPGETIALSGGGTGSLWSERLRLAGAEAVTEYTDGPMRGVPAATRNTYGDGTAWYLATHPDPATLTSLLTTVCTEAGVEPAHSAPEGVEVVRRRSPSADYLFLIDHAGHGAEVTVAEDAVELLTGEATLGSVVLAPGEIAVVREPRHGVRMYASSGTSARNPRPAPRTTTPSGVSSGLVDHTPGVS</sequence>
<dbReference type="InterPro" id="IPR013739">
    <property type="entry name" value="Beta_galactosidase_C"/>
</dbReference>
<evidence type="ECO:0000259" key="8">
    <source>
        <dbReference type="Pfam" id="PF02449"/>
    </source>
</evidence>
<feature type="domain" description="Beta-galactosidase C-terminal" evidence="10">
    <location>
        <begin position="609"/>
        <end position="666"/>
    </location>
</feature>
<dbReference type="Pfam" id="PF08533">
    <property type="entry name" value="Glyco_hydro_42C"/>
    <property type="match status" value="1"/>
</dbReference>
<dbReference type="EMBL" id="JAQOSK010000029">
    <property type="protein sequence ID" value="MDC2961068.1"/>
    <property type="molecule type" value="Genomic_DNA"/>
</dbReference>
<feature type="domain" description="Beta-galactosidase trimerisation" evidence="9">
    <location>
        <begin position="399"/>
        <end position="600"/>
    </location>
</feature>
<evidence type="ECO:0000256" key="7">
    <source>
        <dbReference type="SAM" id="MobiDB-lite"/>
    </source>
</evidence>
<dbReference type="InterPro" id="IPR013780">
    <property type="entry name" value="Glyco_hydro_b"/>
</dbReference>
<dbReference type="InterPro" id="IPR013738">
    <property type="entry name" value="Beta_galactosidase_Trimer"/>
</dbReference>
<evidence type="ECO:0000256" key="2">
    <source>
        <dbReference type="ARBA" id="ARBA00005940"/>
    </source>
</evidence>
<evidence type="ECO:0000259" key="9">
    <source>
        <dbReference type="Pfam" id="PF08532"/>
    </source>
</evidence>